<dbReference type="InterPro" id="IPR001764">
    <property type="entry name" value="Glyco_hydro_3_N"/>
</dbReference>
<dbReference type="GeneID" id="20245042"/>
<dbReference type="Pfam" id="PF00933">
    <property type="entry name" value="Glyco_hydro_3"/>
    <property type="match status" value="1"/>
</dbReference>
<feature type="domain" description="Fibronectin type III-like" evidence="4">
    <location>
        <begin position="627"/>
        <end position="696"/>
    </location>
</feature>
<dbReference type="GO" id="GO:0045493">
    <property type="term" value="P:xylan catabolic process"/>
    <property type="evidence" value="ECO:0007669"/>
    <property type="project" value="InterPro"/>
</dbReference>
<protein>
    <recommendedName>
        <fullName evidence="4">Fibronectin type III-like domain-containing protein</fullName>
    </recommendedName>
</protein>
<dbReference type="PANTHER" id="PTHR42721">
    <property type="entry name" value="SUGAR HYDROLASE-RELATED"/>
    <property type="match status" value="1"/>
</dbReference>
<dbReference type="PRINTS" id="PR00133">
    <property type="entry name" value="GLHYDRLASE3"/>
</dbReference>
<dbReference type="InterPro" id="IPR013783">
    <property type="entry name" value="Ig-like_fold"/>
</dbReference>
<dbReference type="OMA" id="TWNFVED"/>
<dbReference type="InterPro" id="IPR002772">
    <property type="entry name" value="Glyco_hydro_3_C"/>
</dbReference>
<dbReference type="OrthoDB" id="47059at2759"/>
<proteinExistence type="predicted"/>
<dbReference type="InterPro" id="IPR017853">
    <property type="entry name" value="GH"/>
</dbReference>
<evidence type="ECO:0000256" key="1">
    <source>
        <dbReference type="ARBA" id="ARBA00022729"/>
    </source>
</evidence>
<dbReference type="STRING" id="225164.V4BHE2"/>
<dbReference type="PANTHER" id="PTHR42721:SF42">
    <property type="entry name" value="FIBRONECTIN TYPE III-LIKE DOMAIN-CONTAINING PROTEIN"/>
    <property type="match status" value="1"/>
</dbReference>
<dbReference type="GO" id="GO:0046556">
    <property type="term" value="F:alpha-L-arabinofuranosidase activity"/>
    <property type="evidence" value="ECO:0007669"/>
    <property type="project" value="TreeGrafter"/>
</dbReference>
<dbReference type="Proteomes" id="UP000030746">
    <property type="component" value="Unassembled WGS sequence"/>
</dbReference>
<evidence type="ECO:0000313" key="5">
    <source>
        <dbReference type="EMBL" id="ESO87969.1"/>
    </source>
</evidence>
<evidence type="ECO:0000313" key="6">
    <source>
        <dbReference type="Proteomes" id="UP000030746"/>
    </source>
</evidence>
<dbReference type="GO" id="GO:0031222">
    <property type="term" value="P:arabinan catabolic process"/>
    <property type="evidence" value="ECO:0007669"/>
    <property type="project" value="TreeGrafter"/>
</dbReference>
<dbReference type="Gene3D" id="2.60.40.10">
    <property type="entry name" value="Immunoglobulins"/>
    <property type="match status" value="1"/>
</dbReference>
<dbReference type="Gene3D" id="3.40.50.1700">
    <property type="entry name" value="Glycoside hydrolase family 3 C-terminal domain"/>
    <property type="match status" value="1"/>
</dbReference>
<name>V4BHE2_LOTGI</name>
<dbReference type="SUPFAM" id="SSF51445">
    <property type="entry name" value="(Trans)glycosidases"/>
    <property type="match status" value="1"/>
</dbReference>
<accession>V4BHE2</accession>
<dbReference type="InterPro" id="IPR036881">
    <property type="entry name" value="Glyco_hydro_3_C_sf"/>
</dbReference>
<dbReference type="HOGENOM" id="CLU_004542_5_3_1"/>
<dbReference type="SMART" id="SM01217">
    <property type="entry name" value="Fn3_like"/>
    <property type="match status" value="1"/>
</dbReference>
<dbReference type="Gene3D" id="3.20.20.300">
    <property type="entry name" value="Glycoside hydrolase, family 3, N-terminal domain"/>
    <property type="match status" value="1"/>
</dbReference>
<keyword evidence="3" id="KW-0326">Glycosidase</keyword>
<dbReference type="InterPro" id="IPR026891">
    <property type="entry name" value="Fn3-like"/>
</dbReference>
<dbReference type="KEGG" id="lgi:LOTGIDRAFT_193829"/>
<dbReference type="AlphaFoldDB" id="V4BHE2"/>
<keyword evidence="2" id="KW-0378">Hydrolase</keyword>
<gene>
    <name evidence="5" type="ORF">LOTGIDRAFT_193829</name>
</gene>
<dbReference type="SUPFAM" id="SSF52279">
    <property type="entry name" value="Beta-D-glucan exohydrolase, C-terminal domain"/>
    <property type="match status" value="1"/>
</dbReference>
<dbReference type="RefSeq" id="XP_009061284.1">
    <property type="nucleotide sequence ID" value="XM_009063036.1"/>
</dbReference>
<dbReference type="InterPro" id="IPR036962">
    <property type="entry name" value="Glyco_hydro_3_N_sf"/>
</dbReference>
<keyword evidence="6" id="KW-1185">Reference proteome</keyword>
<dbReference type="InterPro" id="IPR044993">
    <property type="entry name" value="BXL"/>
</dbReference>
<evidence type="ECO:0000259" key="4">
    <source>
        <dbReference type="SMART" id="SM01217"/>
    </source>
</evidence>
<dbReference type="Pfam" id="PF14310">
    <property type="entry name" value="Fn3-like"/>
    <property type="match status" value="1"/>
</dbReference>
<evidence type="ECO:0000256" key="2">
    <source>
        <dbReference type="ARBA" id="ARBA00022801"/>
    </source>
</evidence>
<dbReference type="Pfam" id="PF01915">
    <property type="entry name" value="Glyco_hydro_3_C"/>
    <property type="match status" value="1"/>
</dbReference>
<reference evidence="5 6" key="1">
    <citation type="journal article" date="2013" name="Nature">
        <title>Insights into bilaterian evolution from three spiralian genomes.</title>
        <authorList>
            <person name="Simakov O."/>
            <person name="Marletaz F."/>
            <person name="Cho S.J."/>
            <person name="Edsinger-Gonzales E."/>
            <person name="Havlak P."/>
            <person name="Hellsten U."/>
            <person name="Kuo D.H."/>
            <person name="Larsson T."/>
            <person name="Lv J."/>
            <person name="Arendt D."/>
            <person name="Savage R."/>
            <person name="Osoegawa K."/>
            <person name="de Jong P."/>
            <person name="Grimwood J."/>
            <person name="Chapman J.A."/>
            <person name="Shapiro H."/>
            <person name="Aerts A."/>
            <person name="Otillar R.P."/>
            <person name="Terry A.Y."/>
            <person name="Boore J.L."/>
            <person name="Grigoriev I.V."/>
            <person name="Lindberg D.R."/>
            <person name="Seaver E.C."/>
            <person name="Weisblat D.A."/>
            <person name="Putnam N.H."/>
            <person name="Rokhsar D.S."/>
        </authorList>
    </citation>
    <scope>NUCLEOTIDE SEQUENCE [LARGE SCALE GENOMIC DNA]</scope>
</reference>
<keyword evidence="1" id="KW-0732">Signal</keyword>
<evidence type="ECO:0000256" key="3">
    <source>
        <dbReference type="ARBA" id="ARBA00023295"/>
    </source>
</evidence>
<dbReference type="CTD" id="20245042"/>
<organism evidence="5 6">
    <name type="scientific">Lottia gigantea</name>
    <name type="common">Giant owl limpet</name>
    <dbReference type="NCBI Taxonomy" id="225164"/>
    <lineage>
        <taxon>Eukaryota</taxon>
        <taxon>Metazoa</taxon>
        <taxon>Spiralia</taxon>
        <taxon>Lophotrochozoa</taxon>
        <taxon>Mollusca</taxon>
        <taxon>Gastropoda</taxon>
        <taxon>Patellogastropoda</taxon>
        <taxon>Lottioidea</taxon>
        <taxon>Lottiidae</taxon>
        <taxon>Lottia</taxon>
    </lineage>
</organism>
<dbReference type="GO" id="GO:0009044">
    <property type="term" value="F:xylan 1,4-beta-xylosidase activity"/>
    <property type="evidence" value="ECO:0007669"/>
    <property type="project" value="InterPro"/>
</dbReference>
<dbReference type="EMBL" id="KB202793">
    <property type="protein sequence ID" value="ESO87969.1"/>
    <property type="molecule type" value="Genomic_DNA"/>
</dbReference>
<sequence length="721" mass="80418">MDPSLTWDERVHDLVSRLTEEEMMNQMAKGRADIKTGAPSIPRLGIGEYDWATECLHGDAIAGNATSFPQAIGLAATWSKDVLYRVAEATSVEVRAKNNNYTKHGLYGFHMGLSCFSPVINILRDPRWGRCQETYGEDPHLTGALAQSFVRGLQGGHPRYIRASAACKHFDAHSGPENIPKSRLSFNSIVSERDWRTTFLPAFKDCVDAGVYSIMCSYNSINGVPACANKKLLTDILRNEWGFSGYVVSDAGAIENVWHFHNYTTNDVDTVATTVNAGVNLNLAAGTVYEPQAIEQVKLPDQIVRERMKPLWYTRMRLGEFDPDYMNPYSNINLGAIQSKVHQELSLETAMKSFVLLKNIDNTLPLPNTRFHWISIVGPMIDSPEQLFGSYAPTYDPKFTVTPYYGLERLGGNITSGQGCEDNKCEHYAKNDIINAVYVSEVVFVCLGLGTEVEAEGKDRDTIDLPGGQLQLLKDAVKYSPENAIIILIIFNAGAVDLSWAEQNSKISAIIAAFYPGQTTGTALRKLITHDGPYSVPAARLPFTWPKSDGQLPPMVNYNMTGRTYRYLKDDQEPLYPFGYGLSYTQFQYDHVSVDLPVKDGVYIVNAGDDLNGSVFVKNKGQYEGEEVSQVYIQWKNIEIQTPKLQLVDFARQHIPTKEYIKVDFTIAAEKMAVWTDDGGWIILPCTLHVFIGGQQPFQTKPVGSNIISFEVKIQGQKMLK</sequence>